<feature type="region of interest" description="Disordered" evidence="14">
    <location>
        <begin position="681"/>
        <end position="768"/>
    </location>
</feature>
<feature type="domain" description="Glycosyl transferase family 51" evidence="17">
    <location>
        <begin position="91"/>
        <end position="270"/>
    </location>
</feature>
<feature type="compositionally biased region" description="Low complexity" evidence="14">
    <location>
        <begin position="708"/>
        <end position="738"/>
    </location>
</feature>
<evidence type="ECO:0000256" key="10">
    <source>
        <dbReference type="ARBA" id="ARBA00023268"/>
    </source>
</evidence>
<evidence type="ECO:0000256" key="12">
    <source>
        <dbReference type="ARBA" id="ARBA00034000"/>
    </source>
</evidence>
<evidence type="ECO:0000256" key="11">
    <source>
        <dbReference type="ARBA" id="ARBA00023316"/>
    </source>
</evidence>
<comment type="catalytic activity">
    <reaction evidence="12">
        <text>Preferential cleavage: (Ac)2-L-Lys-D-Ala-|-D-Ala. Also transpeptidation of peptidyl-alanyl moieties that are N-acyl substituents of D-alanine.</text>
        <dbReference type="EC" id="3.4.16.4"/>
    </reaction>
</comment>
<feature type="domain" description="Penicillin-binding protein transpeptidase" evidence="16">
    <location>
        <begin position="371"/>
        <end position="625"/>
    </location>
</feature>
<evidence type="ECO:0000256" key="14">
    <source>
        <dbReference type="SAM" id="MobiDB-lite"/>
    </source>
</evidence>
<dbReference type="Pfam" id="PF00912">
    <property type="entry name" value="Transgly"/>
    <property type="match status" value="1"/>
</dbReference>
<comment type="caution">
    <text evidence="18">The sequence shown here is derived from an EMBL/GenBank/DDBJ whole genome shotgun (WGS) entry which is preliminary data.</text>
</comment>
<comment type="similarity">
    <text evidence="2">In the N-terminal section; belongs to the glycosyltransferase 51 family.</text>
</comment>
<keyword evidence="15" id="KW-0812">Transmembrane</keyword>
<keyword evidence="4" id="KW-0645">Protease</keyword>
<evidence type="ECO:0000313" key="18">
    <source>
        <dbReference type="EMBL" id="OPC81404.1"/>
    </source>
</evidence>
<gene>
    <name evidence="18" type="ORF">B4N89_11005</name>
</gene>
<accession>A0A1T3NX96</accession>
<keyword evidence="11" id="KW-0961">Cell wall biogenesis/degradation</keyword>
<dbReference type="GO" id="GO:0009002">
    <property type="term" value="F:serine-type D-Ala-D-Ala carboxypeptidase activity"/>
    <property type="evidence" value="ECO:0007669"/>
    <property type="project" value="UniProtKB-EC"/>
</dbReference>
<evidence type="ECO:0000256" key="2">
    <source>
        <dbReference type="ARBA" id="ARBA00007739"/>
    </source>
</evidence>
<keyword evidence="3" id="KW-0121">Carboxypeptidase</keyword>
<evidence type="ECO:0000313" key="19">
    <source>
        <dbReference type="Proteomes" id="UP000190037"/>
    </source>
</evidence>
<protein>
    <submittedName>
        <fullName evidence="18">Uncharacterized protein</fullName>
    </submittedName>
</protein>
<keyword evidence="15" id="KW-1133">Transmembrane helix</keyword>
<evidence type="ECO:0000256" key="8">
    <source>
        <dbReference type="ARBA" id="ARBA00022960"/>
    </source>
</evidence>
<keyword evidence="5" id="KW-0328">Glycosyltransferase</keyword>
<evidence type="ECO:0000256" key="4">
    <source>
        <dbReference type="ARBA" id="ARBA00022670"/>
    </source>
</evidence>
<dbReference type="GO" id="GO:0009252">
    <property type="term" value="P:peptidoglycan biosynthetic process"/>
    <property type="evidence" value="ECO:0007669"/>
    <property type="project" value="UniProtKB-KW"/>
</dbReference>
<dbReference type="InterPro" id="IPR050396">
    <property type="entry name" value="Glycosyltr_51/Transpeptidase"/>
</dbReference>
<keyword evidence="9" id="KW-0573">Peptidoglycan synthesis</keyword>
<keyword evidence="8" id="KW-0133">Cell shape</keyword>
<organism evidence="18 19">
    <name type="scientific">Embleya scabrispora</name>
    <dbReference type="NCBI Taxonomy" id="159449"/>
    <lineage>
        <taxon>Bacteria</taxon>
        <taxon>Bacillati</taxon>
        <taxon>Actinomycetota</taxon>
        <taxon>Actinomycetes</taxon>
        <taxon>Kitasatosporales</taxon>
        <taxon>Streptomycetaceae</taxon>
        <taxon>Embleya</taxon>
    </lineage>
</organism>
<dbReference type="GO" id="GO:0008658">
    <property type="term" value="F:penicillin binding"/>
    <property type="evidence" value="ECO:0007669"/>
    <property type="project" value="InterPro"/>
</dbReference>
<evidence type="ECO:0000256" key="9">
    <source>
        <dbReference type="ARBA" id="ARBA00022984"/>
    </source>
</evidence>
<dbReference type="EMBL" id="MWQN01000001">
    <property type="protein sequence ID" value="OPC81404.1"/>
    <property type="molecule type" value="Genomic_DNA"/>
</dbReference>
<keyword evidence="6" id="KW-0808">Transferase</keyword>
<sequence length="768" mass="80668">MGGVAHDSSGPSGPGDVQGPTPRRRLFDYPRSNRRGPRRWLPSFKHLLTLLLLALSGLFAAVGLVYAITPVPETVNAQARQESNVWNWSDGTEITRTGATNRQAVPLAAIPIDVQHAVLAAEDRSFYSNSGVSITGTVRALLSNLAGGGGGLQGGSTITQQYVKNVYLTQEQTLGRKFKEAIIAVKLDRTVPKDDILTGYLNSVYFGRGAYGVEAAAQAYYGVDVGQLTVEQGAYLAVLLNAPSANDVRNAGESGRRRILARWNYVLDGMVKEKWLTPERRAGIVFPEPVDPRPAANLAGVNGYLVEMAKRYLLDHKVVDEVRLDAGGYAITTTFDRHKTETLYKTVQDQLAQSLDPADRSVDVGVRVAAASVEPATGRIVAVYGGPNYVKQFVNDATRRDVQVGSTFKPFVLAAGLRDGAQGPDGRRVRITPATVYNGNDNVVIRYPNGKPVIENGVPWQPGNEDGASYGQITLARAMDRSVNTAYTQLGMDVGADRVVRAAVDAGLPATTPGLRPVPSVSLGTSTPSALDMASAYATFAAEGKQHDAYPVDRLSRGGDTIDLPDHDAKDAYDSRQADAVTRVLRGVVDDGTGFRAQALNRPAAGKTGTTDDNRSAWFVGYTPDLATSMGMFREDAGTHAFLSLSGVAGLARVDGGNLPTRMWTTYMRAALAGAGVADFPEDTEGGLGGPDTALVPPSTGTPPPGTAPSTTAPASSAPPTTTAPTTAAPTGTSSPGATTGGGATTRPPSRSPNPPETPASQSPGAGT</sequence>
<dbReference type="InterPro" id="IPR001264">
    <property type="entry name" value="Glyco_trans_51"/>
</dbReference>
<dbReference type="GO" id="GO:0008955">
    <property type="term" value="F:peptidoglycan glycosyltransferase activity"/>
    <property type="evidence" value="ECO:0007669"/>
    <property type="project" value="UniProtKB-EC"/>
</dbReference>
<comment type="catalytic activity">
    <reaction evidence="13">
        <text>[GlcNAc-(1-&gt;4)-Mur2Ac(oyl-L-Ala-gamma-D-Glu-L-Lys-D-Ala-D-Ala)](n)-di-trans,octa-cis-undecaprenyl diphosphate + beta-D-GlcNAc-(1-&gt;4)-Mur2Ac(oyl-L-Ala-gamma-D-Glu-L-Lys-D-Ala-D-Ala)-di-trans,octa-cis-undecaprenyl diphosphate = [GlcNAc-(1-&gt;4)-Mur2Ac(oyl-L-Ala-gamma-D-Glu-L-Lys-D-Ala-D-Ala)](n+1)-di-trans,octa-cis-undecaprenyl diphosphate + di-trans,octa-cis-undecaprenyl diphosphate + H(+)</text>
        <dbReference type="Rhea" id="RHEA:23708"/>
        <dbReference type="Rhea" id="RHEA-COMP:9602"/>
        <dbReference type="Rhea" id="RHEA-COMP:9603"/>
        <dbReference type="ChEBI" id="CHEBI:15378"/>
        <dbReference type="ChEBI" id="CHEBI:58405"/>
        <dbReference type="ChEBI" id="CHEBI:60033"/>
        <dbReference type="ChEBI" id="CHEBI:78435"/>
        <dbReference type="EC" id="2.4.99.28"/>
    </reaction>
</comment>
<dbReference type="Pfam" id="PF00905">
    <property type="entry name" value="Transpeptidase"/>
    <property type="match status" value="1"/>
</dbReference>
<evidence type="ECO:0000256" key="15">
    <source>
        <dbReference type="SAM" id="Phobius"/>
    </source>
</evidence>
<evidence type="ECO:0000259" key="17">
    <source>
        <dbReference type="Pfam" id="PF00912"/>
    </source>
</evidence>
<dbReference type="STRING" id="159449.B4N89_11005"/>
<dbReference type="Gene3D" id="1.10.3810.10">
    <property type="entry name" value="Biosynthetic peptidoglycan transglycosylase-like"/>
    <property type="match status" value="1"/>
</dbReference>
<reference evidence="18 19" key="1">
    <citation type="submission" date="2017-03" db="EMBL/GenBank/DDBJ databases">
        <title>Draft genome sequence of Streptomyces scabrisporus NF3, endophyte isolated from Amphipterygium adstringens.</title>
        <authorList>
            <person name="Vazquez M."/>
            <person name="Ceapa C.D."/>
            <person name="Rodriguez Luna D."/>
            <person name="Sanchez Esquivel S."/>
        </authorList>
    </citation>
    <scope>NUCLEOTIDE SEQUENCE [LARGE SCALE GENOMIC DNA]</scope>
    <source>
        <strain evidence="18 19">NF3</strain>
    </source>
</reference>
<dbReference type="SUPFAM" id="SSF53955">
    <property type="entry name" value="Lysozyme-like"/>
    <property type="match status" value="1"/>
</dbReference>
<dbReference type="GO" id="GO:0071555">
    <property type="term" value="P:cell wall organization"/>
    <property type="evidence" value="ECO:0007669"/>
    <property type="project" value="UniProtKB-KW"/>
</dbReference>
<keyword evidence="19" id="KW-1185">Reference proteome</keyword>
<evidence type="ECO:0000259" key="16">
    <source>
        <dbReference type="Pfam" id="PF00905"/>
    </source>
</evidence>
<dbReference type="AlphaFoldDB" id="A0A1T3NX96"/>
<keyword evidence="15" id="KW-0472">Membrane</keyword>
<name>A0A1T3NX96_9ACTN</name>
<dbReference type="PANTHER" id="PTHR32282:SF34">
    <property type="entry name" value="PENICILLIN-BINDING PROTEIN 1A"/>
    <property type="match status" value="1"/>
</dbReference>
<dbReference type="PANTHER" id="PTHR32282">
    <property type="entry name" value="BINDING PROTEIN TRANSPEPTIDASE, PUTATIVE-RELATED"/>
    <property type="match status" value="1"/>
</dbReference>
<dbReference type="GO" id="GO:0008360">
    <property type="term" value="P:regulation of cell shape"/>
    <property type="evidence" value="ECO:0007669"/>
    <property type="project" value="UniProtKB-KW"/>
</dbReference>
<evidence type="ECO:0000256" key="13">
    <source>
        <dbReference type="ARBA" id="ARBA00049902"/>
    </source>
</evidence>
<evidence type="ECO:0000256" key="6">
    <source>
        <dbReference type="ARBA" id="ARBA00022679"/>
    </source>
</evidence>
<dbReference type="Proteomes" id="UP000190037">
    <property type="component" value="Unassembled WGS sequence"/>
</dbReference>
<evidence type="ECO:0000256" key="7">
    <source>
        <dbReference type="ARBA" id="ARBA00022801"/>
    </source>
</evidence>
<dbReference type="GO" id="GO:0006508">
    <property type="term" value="P:proteolysis"/>
    <property type="evidence" value="ECO:0007669"/>
    <property type="project" value="UniProtKB-KW"/>
</dbReference>
<dbReference type="GO" id="GO:0030288">
    <property type="term" value="C:outer membrane-bounded periplasmic space"/>
    <property type="evidence" value="ECO:0007669"/>
    <property type="project" value="TreeGrafter"/>
</dbReference>
<dbReference type="InterPro" id="IPR012338">
    <property type="entry name" value="Beta-lactam/transpept-like"/>
</dbReference>
<feature type="transmembrane region" description="Helical" evidence="15">
    <location>
        <begin position="47"/>
        <end position="68"/>
    </location>
</feature>
<dbReference type="InterPro" id="IPR036950">
    <property type="entry name" value="PBP_transglycosylase"/>
</dbReference>
<proteinExistence type="inferred from homology"/>
<evidence type="ECO:0000256" key="1">
    <source>
        <dbReference type="ARBA" id="ARBA00007090"/>
    </source>
</evidence>
<dbReference type="InterPro" id="IPR023346">
    <property type="entry name" value="Lysozyme-like_dom_sf"/>
</dbReference>
<comment type="similarity">
    <text evidence="1">In the C-terminal section; belongs to the transpeptidase family.</text>
</comment>
<dbReference type="Gene3D" id="3.40.710.10">
    <property type="entry name" value="DD-peptidase/beta-lactamase superfamily"/>
    <property type="match status" value="1"/>
</dbReference>
<evidence type="ECO:0000256" key="5">
    <source>
        <dbReference type="ARBA" id="ARBA00022676"/>
    </source>
</evidence>
<feature type="region of interest" description="Disordered" evidence="14">
    <location>
        <begin position="1"/>
        <end position="32"/>
    </location>
</feature>
<keyword evidence="7" id="KW-0378">Hydrolase</keyword>
<dbReference type="FunFam" id="1.10.3810.10:FF:000001">
    <property type="entry name" value="Penicillin-binding protein 1A"/>
    <property type="match status" value="1"/>
</dbReference>
<dbReference type="InterPro" id="IPR001460">
    <property type="entry name" value="PCN-bd_Tpept"/>
</dbReference>
<dbReference type="SUPFAM" id="SSF56601">
    <property type="entry name" value="beta-lactamase/transpeptidase-like"/>
    <property type="match status" value="1"/>
</dbReference>
<keyword evidence="10" id="KW-0511">Multifunctional enzyme</keyword>
<evidence type="ECO:0000256" key="3">
    <source>
        <dbReference type="ARBA" id="ARBA00022645"/>
    </source>
</evidence>